<dbReference type="EMBL" id="CP042326">
    <property type="protein sequence ID" value="QDZ41318.1"/>
    <property type="molecule type" value="Genomic_DNA"/>
</dbReference>
<dbReference type="PANTHER" id="PTHR43143:SF1">
    <property type="entry name" value="SERINE_THREONINE-PROTEIN PHOSPHATASE CPPED1"/>
    <property type="match status" value="1"/>
</dbReference>
<evidence type="ECO:0000313" key="2">
    <source>
        <dbReference type="EMBL" id="QDZ41318.1"/>
    </source>
</evidence>
<dbReference type="KEGG" id="enn:FRE64_16045"/>
<dbReference type="InterPro" id="IPR004843">
    <property type="entry name" value="Calcineurin-like_PHP"/>
</dbReference>
<sequence>MSPVRFVILLVATLLVSVTMTTERVDGQKLASLPPETAKIVEQAGGIYDPPRHDVRLVVLSDLNEAYGSTSYPPEVGKGIDLIPYWNPDLVLCGGDMVAGQSRDLSKPEIEAMWEAFDDYIAHPLRERDFPFGFTMGNHDGSAAQGEDGSFIFHKDREVASAYWNHPDHDPGLDFIDRADFPFYYTFQHQDIFFLVWDGSSHRIRDHELAWVEDALASPQAQSAKMRVVLGHLPLYGIAEGRNQFGEVMENSQQLQAMMEKYDVHTYISGHHHAYYPGHRGNLQLLNAGLLGAGARSLIDNETPLRKALTVVDIDFDSSELTTYATYDINSLDLIEYEELPRFLAGYNGAVMRRDIEWEDLNASEQEFCEKRLGKELCSF</sequence>
<keyword evidence="3" id="KW-1185">Reference proteome</keyword>
<proteinExistence type="predicted"/>
<dbReference type="RefSeq" id="WP_146297152.1">
    <property type="nucleotide sequence ID" value="NZ_CP042326.1"/>
</dbReference>
<dbReference type="AlphaFoldDB" id="A0A5B8NQP1"/>
<dbReference type="Gene3D" id="3.60.21.10">
    <property type="match status" value="1"/>
</dbReference>
<organism evidence="2 3">
    <name type="scientific">Euhalothece natronophila Z-M001</name>
    <dbReference type="NCBI Taxonomy" id="522448"/>
    <lineage>
        <taxon>Bacteria</taxon>
        <taxon>Bacillati</taxon>
        <taxon>Cyanobacteriota</taxon>
        <taxon>Cyanophyceae</taxon>
        <taxon>Oscillatoriophycideae</taxon>
        <taxon>Chroococcales</taxon>
        <taxon>Halothecacae</taxon>
        <taxon>Halothece cluster</taxon>
        <taxon>Euhalothece</taxon>
    </lineage>
</organism>
<evidence type="ECO:0000313" key="3">
    <source>
        <dbReference type="Proteomes" id="UP000318453"/>
    </source>
</evidence>
<gene>
    <name evidence="2" type="ORF">FRE64_16045</name>
</gene>
<dbReference type="SUPFAM" id="SSF56300">
    <property type="entry name" value="Metallo-dependent phosphatases"/>
    <property type="match status" value="1"/>
</dbReference>
<dbReference type="PANTHER" id="PTHR43143">
    <property type="entry name" value="METALLOPHOSPHOESTERASE, CALCINEURIN SUPERFAMILY"/>
    <property type="match status" value="1"/>
</dbReference>
<evidence type="ECO:0000259" key="1">
    <source>
        <dbReference type="Pfam" id="PF00149"/>
    </source>
</evidence>
<name>A0A5B8NQP1_9CHRO</name>
<dbReference type="GO" id="GO:0016787">
    <property type="term" value="F:hydrolase activity"/>
    <property type="evidence" value="ECO:0007669"/>
    <property type="project" value="InterPro"/>
</dbReference>
<accession>A0A5B8NQP1</accession>
<dbReference type="InterPro" id="IPR029052">
    <property type="entry name" value="Metallo-depent_PP-like"/>
</dbReference>
<dbReference type="Pfam" id="PF00149">
    <property type="entry name" value="Metallophos"/>
    <property type="match status" value="1"/>
</dbReference>
<feature type="domain" description="Calcineurin-like phosphoesterase" evidence="1">
    <location>
        <begin position="56"/>
        <end position="275"/>
    </location>
</feature>
<protein>
    <submittedName>
        <fullName evidence="2">Metallophosphoesterase</fullName>
    </submittedName>
</protein>
<dbReference type="OrthoDB" id="651281at2"/>
<dbReference type="Proteomes" id="UP000318453">
    <property type="component" value="Chromosome"/>
</dbReference>
<dbReference type="InterPro" id="IPR051918">
    <property type="entry name" value="STPP_CPPED1"/>
</dbReference>
<reference evidence="2 3" key="1">
    <citation type="submission" date="2019-08" db="EMBL/GenBank/DDBJ databases">
        <title>Carotenoids and Carotenoid Binding Proteins in the Halophilic Cyanobacterium Euhalothece sp. ZM00.</title>
        <authorList>
            <person name="Cho S.M."/>
            <person name="Song J.Y."/>
            <person name="Park Y.-I."/>
        </authorList>
    </citation>
    <scope>NUCLEOTIDE SEQUENCE [LARGE SCALE GENOMIC DNA]</scope>
    <source>
        <strain evidence="2 3">Z-M001</strain>
    </source>
</reference>